<dbReference type="Pfam" id="PF00583">
    <property type="entry name" value="Acetyltransf_1"/>
    <property type="match status" value="1"/>
</dbReference>
<evidence type="ECO:0000313" key="3">
    <source>
        <dbReference type="Proteomes" id="UP001235269"/>
    </source>
</evidence>
<evidence type="ECO:0000259" key="1">
    <source>
        <dbReference type="PROSITE" id="PS51186"/>
    </source>
</evidence>
<sequence length="145" mass="15758">MMEVRSGSFADRFQAVTLLRQAHAAAGSTFRFEAARADLVYRQHLDNPQACALVLDDGGTAHGLLLAAAFDHPFGAGLYAKETVWFIAPQARGRGGLKMLDAYEAWARTIGCAAIGMAALSTNDVSRLYQRRGYSAAETHFLKHL</sequence>
<proteinExistence type="predicted"/>
<feature type="domain" description="N-acetyltransferase" evidence="1">
    <location>
        <begin position="2"/>
        <end position="145"/>
    </location>
</feature>
<accession>A0ABU0IFM0</accession>
<keyword evidence="3" id="KW-1185">Reference proteome</keyword>
<dbReference type="InterPro" id="IPR000182">
    <property type="entry name" value="GNAT_dom"/>
</dbReference>
<dbReference type="RefSeq" id="WP_307158245.1">
    <property type="nucleotide sequence ID" value="NZ_JAUSWH010000006.1"/>
</dbReference>
<protein>
    <submittedName>
        <fullName evidence="2">GNAT superfamily N-acetyltransferase</fullName>
    </submittedName>
</protein>
<dbReference type="Proteomes" id="UP001235269">
    <property type="component" value="Unassembled WGS sequence"/>
</dbReference>
<dbReference type="SUPFAM" id="SSF55729">
    <property type="entry name" value="Acyl-CoA N-acyltransferases (Nat)"/>
    <property type="match status" value="1"/>
</dbReference>
<dbReference type="Gene3D" id="3.40.630.30">
    <property type="match status" value="1"/>
</dbReference>
<gene>
    <name evidence="2" type="ORF">QO005_002391</name>
</gene>
<organism evidence="2 3">
    <name type="scientific">Rhizobium paknamense</name>
    <dbReference type="NCBI Taxonomy" id="1206817"/>
    <lineage>
        <taxon>Bacteria</taxon>
        <taxon>Pseudomonadati</taxon>
        <taxon>Pseudomonadota</taxon>
        <taxon>Alphaproteobacteria</taxon>
        <taxon>Hyphomicrobiales</taxon>
        <taxon>Rhizobiaceae</taxon>
        <taxon>Rhizobium/Agrobacterium group</taxon>
        <taxon>Rhizobium</taxon>
    </lineage>
</organism>
<dbReference type="InterPro" id="IPR016181">
    <property type="entry name" value="Acyl_CoA_acyltransferase"/>
</dbReference>
<comment type="caution">
    <text evidence="2">The sequence shown here is derived from an EMBL/GenBank/DDBJ whole genome shotgun (WGS) entry which is preliminary data.</text>
</comment>
<name>A0ABU0IFM0_9HYPH</name>
<reference evidence="2 3" key="1">
    <citation type="submission" date="2023-07" db="EMBL/GenBank/DDBJ databases">
        <title>Genomic Encyclopedia of Type Strains, Phase IV (KMG-IV): sequencing the most valuable type-strain genomes for metagenomic binning, comparative biology and taxonomic classification.</title>
        <authorList>
            <person name="Goeker M."/>
        </authorList>
    </citation>
    <scope>NUCLEOTIDE SEQUENCE [LARGE SCALE GENOMIC DNA]</scope>
    <source>
        <strain evidence="2 3">DSM 100301</strain>
    </source>
</reference>
<dbReference type="EMBL" id="JAUSWH010000006">
    <property type="protein sequence ID" value="MDQ0456051.1"/>
    <property type="molecule type" value="Genomic_DNA"/>
</dbReference>
<dbReference type="PROSITE" id="PS51186">
    <property type="entry name" value="GNAT"/>
    <property type="match status" value="1"/>
</dbReference>
<evidence type="ECO:0000313" key="2">
    <source>
        <dbReference type="EMBL" id="MDQ0456051.1"/>
    </source>
</evidence>